<feature type="region of interest" description="Disordered" evidence="1">
    <location>
        <begin position="1522"/>
        <end position="1565"/>
    </location>
</feature>
<feature type="compositionally biased region" description="Basic and acidic residues" evidence="1">
    <location>
        <begin position="1932"/>
        <end position="1948"/>
    </location>
</feature>
<reference evidence="2" key="1">
    <citation type="submission" date="2020-11" db="EMBL/GenBank/DDBJ databases">
        <authorList>
            <person name="Tran Van P."/>
        </authorList>
    </citation>
    <scope>NUCLEOTIDE SEQUENCE</scope>
</reference>
<feature type="region of interest" description="Disordered" evidence="1">
    <location>
        <begin position="824"/>
        <end position="873"/>
    </location>
</feature>
<feature type="compositionally biased region" description="Polar residues" evidence="1">
    <location>
        <begin position="1304"/>
        <end position="1316"/>
    </location>
</feature>
<feature type="compositionally biased region" description="Low complexity" evidence="1">
    <location>
        <begin position="2641"/>
        <end position="2655"/>
    </location>
</feature>
<feature type="region of interest" description="Disordered" evidence="1">
    <location>
        <begin position="1683"/>
        <end position="1713"/>
    </location>
</feature>
<feature type="compositionally biased region" description="Basic and acidic residues" evidence="1">
    <location>
        <begin position="45"/>
        <end position="55"/>
    </location>
</feature>
<feature type="compositionally biased region" description="Basic and acidic residues" evidence="1">
    <location>
        <begin position="2443"/>
        <end position="2453"/>
    </location>
</feature>
<feature type="compositionally biased region" description="Low complexity" evidence="1">
    <location>
        <begin position="2500"/>
        <end position="2521"/>
    </location>
</feature>
<evidence type="ECO:0000313" key="2">
    <source>
        <dbReference type="EMBL" id="CAD7224614.1"/>
    </source>
</evidence>
<evidence type="ECO:0000256" key="1">
    <source>
        <dbReference type="SAM" id="MobiDB-lite"/>
    </source>
</evidence>
<feature type="compositionally biased region" description="Low complexity" evidence="1">
    <location>
        <begin position="2104"/>
        <end position="2115"/>
    </location>
</feature>
<feature type="compositionally biased region" description="Basic and acidic residues" evidence="1">
    <location>
        <begin position="544"/>
        <end position="553"/>
    </location>
</feature>
<feature type="region of interest" description="Disordered" evidence="1">
    <location>
        <begin position="2168"/>
        <end position="2208"/>
    </location>
</feature>
<feature type="compositionally biased region" description="Gly residues" evidence="1">
    <location>
        <begin position="2236"/>
        <end position="2246"/>
    </location>
</feature>
<feature type="region of interest" description="Disordered" evidence="1">
    <location>
        <begin position="2224"/>
        <end position="2288"/>
    </location>
</feature>
<feature type="region of interest" description="Disordered" evidence="1">
    <location>
        <begin position="1613"/>
        <end position="1665"/>
    </location>
</feature>
<feature type="region of interest" description="Disordered" evidence="1">
    <location>
        <begin position="293"/>
        <end position="362"/>
    </location>
</feature>
<feature type="compositionally biased region" description="Basic and acidic residues" evidence="1">
    <location>
        <begin position="1816"/>
        <end position="1829"/>
    </location>
</feature>
<proteinExistence type="predicted"/>
<protein>
    <submittedName>
        <fullName evidence="2">Uncharacterized protein</fullName>
    </submittedName>
</protein>
<feature type="region of interest" description="Disordered" evidence="1">
    <location>
        <begin position="2090"/>
        <end position="2115"/>
    </location>
</feature>
<feature type="region of interest" description="Disordered" evidence="1">
    <location>
        <begin position="2353"/>
        <end position="2376"/>
    </location>
</feature>
<feature type="compositionally biased region" description="Polar residues" evidence="1">
    <location>
        <begin position="185"/>
        <end position="195"/>
    </location>
</feature>
<feature type="compositionally biased region" description="Basic and acidic residues" evidence="1">
    <location>
        <begin position="1614"/>
        <end position="1635"/>
    </location>
</feature>
<feature type="region of interest" description="Disordered" evidence="1">
    <location>
        <begin position="1082"/>
        <end position="1137"/>
    </location>
</feature>
<feature type="compositionally biased region" description="Basic and acidic residues" evidence="1">
    <location>
        <begin position="749"/>
        <end position="758"/>
    </location>
</feature>
<feature type="compositionally biased region" description="Polar residues" evidence="1">
    <location>
        <begin position="326"/>
        <end position="336"/>
    </location>
</feature>
<accession>A0A7R8W580</accession>
<feature type="region of interest" description="Disordered" evidence="1">
    <location>
        <begin position="1974"/>
        <end position="1995"/>
    </location>
</feature>
<gene>
    <name evidence="2" type="ORF">CTOB1V02_LOCUS2571</name>
</gene>
<feature type="region of interest" description="Disordered" evidence="1">
    <location>
        <begin position="2495"/>
        <end position="2523"/>
    </location>
</feature>
<feature type="compositionally biased region" description="Polar residues" evidence="1">
    <location>
        <begin position="1542"/>
        <end position="1553"/>
    </location>
</feature>
<dbReference type="EMBL" id="OB660408">
    <property type="protein sequence ID" value="CAD7224614.1"/>
    <property type="molecule type" value="Genomic_DNA"/>
</dbReference>
<feature type="compositionally biased region" description="Polar residues" evidence="1">
    <location>
        <begin position="845"/>
        <end position="870"/>
    </location>
</feature>
<feature type="compositionally biased region" description="Low complexity" evidence="1">
    <location>
        <begin position="1195"/>
        <end position="1205"/>
    </location>
</feature>
<feature type="compositionally biased region" description="Basic residues" evidence="1">
    <location>
        <begin position="307"/>
        <end position="321"/>
    </location>
</feature>
<feature type="compositionally biased region" description="Basic and acidic residues" evidence="1">
    <location>
        <begin position="2775"/>
        <end position="2789"/>
    </location>
</feature>
<feature type="compositionally biased region" description="Low complexity" evidence="1">
    <location>
        <begin position="1891"/>
        <end position="1903"/>
    </location>
</feature>
<feature type="region of interest" description="Disordered" evidence="1">
    <location>
        <begin position="1"/>
        <end position="69"/>
    </location>
</feature>
<feature type="compositionally biased region" description="Polar residues" evidence="1">
    <location>
        <begin position="1648"/>
        <end position="1665"/>
    </location>
</feature>
<feature type="compositionally biased region" description="Low complexity" evidence="1">
    <location>
        <begin position="722"/>
        <end position="732"/>
    </location>
</feature>
<feature type="region of interest" description="Disordered" evidence="1">
    <location>
        <begin position="2017"/>
        <end position="2046"/>
    </location>
</feature>
<feature type="compositionally biased region" description="Basic and acidic residues" evidence="1">
    <location>
        <begin position="149"/>
        <end position="162"/>
    </location>
</feature>
<sequence length="2891" mass="314389">MGSTAGKLSGGEANPTSTDEEVRWFSANEDDVRTNTPPRRPPRGKSKERTIRETKSPVSLRDLNSSDPDVRLRSAETFLGVFTRRKTSPQRVTSIVEEEKRWLSALSCDIISQSDADSVGPPPSTTMEPTPTTGSLETIRRASPALSDLTDRRSATDSDSHASRVTRIPTKDDDVLVEEQPQDGDGNSSICATSSSSGRMVVSEVKKNRAQVSIVGQDGKMVLDDSSSPKTIDESLDQMCRGLMVMTGQQRAARRVASPPIEQMEVDEPRPVETVETTHDNTYEDIEGVFGITRMKSRQDVPPTPPPRRKKSPKVTRRTGFHRVSDPTTCGGQSVVPSAPAATGAAGDPGGITPRKASTSDEEAVYTEIDFTVKSRKAAMRRARQLENSAKADSEDESIYATPKASPMPKRKAMSSNDLSNAYSTPFDAYDNLTSGNVITKPLAHMRWLQRRRPLESPVYEEIHTPPNNYDNVRRPGTPTALEVTEKRTVKVIKRENFRSKSDLESLSQLAESLVRLANNLGTGDTESLFLSHPVLPAPAPPMSHRERPDHKSGSRRPQSTWMRSDARPVSMPEPLMKPRTVQKTRPLKAHLLRPTPSPPIAWQYDESFHEFLEHPIEPAPPPVQPKTQVSEPFFVPKEQFIQDMFRAAETNNEALGADLAGNSESEEEFFSLFLENLHQDLNPQPLAAVTLNGTESSPEEGNSWTYYQDRVVSVRTPEVLNNGKSHNNSKPKPSPPSKNSVCASESGSRLRNEKLNDDDSPPLVSVPSVPSGPRLKGPRSSDNLRRGAAGAGSSIGLSLVEIEKRPSSGGASSSLDLRFHNATRTSSAHASRVGSGSRDGPAASATTVNNINTGSGRCAGNSSCVTSRGTDGGPGVGRAIAKLLSKSEVVVSAGEKESLKQGIEHSDAPNNYYSSHGKPVVVAERLASPPSSLYRYGGGVQSKTSAFRRYFPPISAPYYPNKALCQVNAGSSSFGGDYRQCLSADDAASSSAGFLSPPGRDWEVVVRSWSDGETDRFRGLSGGGGTLKSVKVLRSVLQQQRLLRAKMSSSDSEDKQDFSGLVSFWQGGRQKRDDSSCSQVQVQVEQVPPPVPENREKKSPGRKRPKSFNGSLLVENRSGGHQSGAVMRSPGSPSQRVQIEGMGGMKGTVAVDLIETAMKYFDDGPSPGKRSPASGGSAQKRSKTTVTDDRGTKVTEVSTTTVTTSRDNKPSSSHVTVTKKQVSHYPSTQAKHDQGTSFAAVHQTTVTSDFSVVAPGKLHPPAKVKSGFPALTGKAQQIPSPIKTVTSDFSALPVKNDEELSSPKKTSVRGDSSASPGKVEEIPSPTKATVRSNFFPLPGKVQEFPSVRSDFSALSGKVQELSSPVKTTTVTSDFFASPGRKEKDVDSSSSHSKKNDDGSNSSHLNKVTETRTTTTTHQVIEDSSLPSGESVIATKDMTVIPPSLPSVMTPATNDSDASHVVKRVTEVRQFHYKPSMTASASVVTSGRRKDCDNILNTSTDPWPCSDRVSEVNRLLDHAMQEWEKVRSGGSSPRTSSSDSPVNQKSNRNQDQGQLKLKASGSKASAVQVVSSYVANLESIEGGDAKSDGAQLRVIGLGAKKETPKTDLNVEVGEDSRHRIDKVDPTHGVGDEEAHQLSARESWRTAAAVSSTPSDGSTPPLTSAISEKPKWKKIYPFYVPPSLQTKEEQAETSSQERQVAKNPQGPCSPLHSPRLETIKQSQSAIANSTSNYKANVVVSHTSTIAMPDETNEPTTVVNDATLKTLDEIMAEWGVPNPVTPSSSSSLPREETPSENREVSPIPIIPVDEGGQIIDLPQHDGNYEDRLNEWKRRKQRKLTSQRTNETGRTNDHQQLVFRLSQSAQEPRVTGSVQLSSPTDASDFKQLPRPLKTSSSSSVSTTNTDSKNEPTSPVKKVVWPPKAPSNMWQSKAYETGRSREVLWPPKRSDSADEESSEYALPNTVEAAAIREEKMLRRSASPFRSHASGKENRIPDESQFALPSLASTYETELTAARLVQKFEERKDPETSSSRSRLFGSSSAIPPRSSSLNRVQELRVLVPFTARVSPDEAAPSSPQISKYTFRPIEPAEPGVVNREESSRRFRRSLSPAVTSPVSPVRRSSLLNNRIDLDVAPASSVFVENQAYIPPSSTAASSVMEVSRVFQGIRTRHDSFGDPGQTPQHASSSGKQFEATSFRAPVHDRPAPRGVRDMRTEASASVNVLLQHRATQTRYRHKGATVGGGGGGGAVVGTESSSSDSDEAYPPRRRPPPRNRRRKSKHSNRAATNDRQFSRSVAGVNGVPEFIVGRCEVIQSVIPSCIMGEVLHRNSDPLGLSKPVGTPPSSLLGKKDLDFNNSFDSGFNNGGNRSDSSSVDEEQTPRVSALIESFDKMSSADSERLSRRVWTRNSTYFGSSKQSKLTIAQSALGGSKELSKHLSTSAVTLGKDSSKGDRTKKDVQEIKTSLEAKSMEVIGASMTRRKSWSKEQFEKTLAELQRKDKVKISSSTSKSTSSSPAPMTRSSSSTWSKEEFDTKVSAFFEPAAPLQQSSSSSGLGSSTCSSPTKESRSSSLSRDESSREVTPEVLMSRFDFGPPAARRSLPATKRKRIRPKSLPIPEESDEAAMLQEYMNELSRRRSKRKEKETSASASTPPTTAAPTPDSHPEAAVSSGDKQRVESRPPMKDETESKGQDETSVPAKPSKITPEVKEDKKEAEPNSKRTVGQEVKLETSSCYVTVKNRDPVKQPKKQKRVVSTLEVEIVHRPEDDPVETPAPSVVKETPVKRTAESSKESRKSTNSAPRTKSPSAKASGGGSTLKGKMATIQRDRQFSAQVYLYTRCLSDLIFLIELLDADWLLLFRREGRSREGQLFSFYSRFIFNKGTPSHYVFLEASPSPL</sequence>
<feature type="compositionally biased region" description="Low complexity" evidence="1">
    <location>
        <begin position="1528"/>
        <end position="1541"/>
    </location>
</feature>
<feature type="region of interest" description="Disordered" evidence="1">
    <location>
        <begin position="1287"/>
        <end position="1334"/>
    </location>
</feature>
<feature type="compositionally biased region" description="Polar residues" evidence="1">
    <location>
        <begin position="1858"/>
        <end position="1878"/>
    </location>
</feature>
<feature type="compositionally biased region" description="Polar residues" evidence="1">
    <location>
        <begin position="2176"/>
        <end position="2190"/>
    </location>
</feature>
<feature type="compositionally biased region" description="Basic and acidic residues" evidence="1">
    <location>
        <begin position="2017"/>
        <end position="2026"/>
    </location>
</feature>
<feature type="region of interest" description="Disordered" evidence="1">
    <location>
        <begin position="721"/>
        <end position="793"/>
    </location>
</feature>
<feature type="region of interest" description="Disordered" evidence="1">
    <location>
        <begin position="2430"/>
        <end position="2453"/>
    </location>
</feature>
<feature type="compositionally biased region" description="Low complexity" evidence="1">
    <location>
        <begin position="2353"/>
        <end position="2368"/>
    </location>
</feature>
<feature type="region of interest" description="Disordered" evidence="1">
    <location>
        <begin position="1162"/>
        <end position="1222"/>
    </location>
</feature>
<feature type="compositionally biased region" description="Basic and acidic residues" evidence="1">
    <location>
        <begin position="2560"/>
        <end position="2577"/>
    </location>
</feature>
<feature type="region of interest" description="Disordered" evidence="1">
    <location>
        <begin position="2540"/>
        <end position="2814"/>
    </location>
</feature>
<feature type="compositionally biased region" description="Basic and acidic residues" evidence="1">
    <location>
        <begin position="2700"/>
        <end position="2713"/>
    </location>
</feature>
<feature type="region of interest" description="Disordered" evidence="1">
    <location>
        <begin position="1477"/>
        <end position="1504"/>
    </location>
</feature>
<organism evidence="2">
    <name type="scientific">Cyprideis torosa</name>
    <dbReference type="NCBI Taxonomy" id="163714"/>
    <lineage>
        <taxon>Eukaryota</taxon>
        <taxon>Metazoa</taxon>
        <taxon>Ecdysozoa</taxon>
        <taxon>Arthropoda</taxon>
        <taxon>Crustacea</taxon>
        <taxon>Oligostraca</taxon>
        <taxon>Ostracoda</taxon>
        <taxon>Podocopa</taxon>
        <taxon>Podocopida</taxon>
        <taxon>Cytherocopina</taxon>
        <taxon>Cytheroidea</taxon>
        <taxon>Cytherideidae</taxon>
        <taxon>Cyprideis</taxon>
    </lineage>
</organism>
<feature type="compositionally biased region" description="Low complexity" evidence="1">
    <location>
        <begin position="2540"/>
        <end position="2559"/>
    </location>
</feature>
<feature type="compositionally biased region" description="Low complexity" evidence="1">
    <location>
        <begin position="2028"/>
        <end position="2046"/>
    </location>
</feature>
<feature type="region of interest" description="Disordered" evidence="1">
    <location>
        <begin position="113"/>
        <end position="195"/>
    </location>
</feature>
<feature type="compositionally biased region" description="Low complexity" evidence="1">
    <location>
        <begin position="337"/>
        <end position="354"/>
    </location>
</feature>
<feature type="compositionally biased region" description="Basic and acidic residues" evidence="1">
    <location>
        <begin position="2667"/>
        <end position="2687"/>
    </location>
</feature>
<feature type="compositionally biased region" description="Polar residues" evidence="1">
    <location>
        <begin position="1361"/>
        <end position="1375"/>
    </location>
</feature>
<feature type="compositionally biased region" description="Basic and acidic residues" evidence="1">
    <location>
        <begin position="2196"/>
        <end position="2208"/>
    </location>
</feature>
<feature type="compositionally biased region" description="Basic and acidic residues" evidence="1">
    <location>
        <begin position="1787"/>
        <end position="1797"/>
    </location>
</feature>
<feature type="compositionally biased region" description="Basic residues" evidence="1">
    <location>
        <begin position="2262"/>
        <end position="2279"/>
    </location>
</feature>
<feature type="region of interest" description="Disordered" evidence="1">
    <location>
        <begin position="1773"/>
        <end position="1961"/>
    </location>
</feature>
<feature type="region of interest" description="Disordered" evidence="1">
    <location>
        <begin position="385"/>
        <end position="417"/>
    </location>
</feature>
<feature type="region of interest" description="Disordered" evidence="1">
    <location>
        <begin position="1356"/>
        <end position="1433"/>
    </location>
</feature>
<feature type="region of interest" description="Disordered" evidence="1">
    <location>
        <begin position="533"/>
        <end position="575"/>
    </location>
</feature>
<feature type="compositionally biased region" description="Polar residues" evidence="1">
    <location>
        <begin position="1211"/>
        <end position="1222"/>
    </location>
</feature>
<feature type="compositionally biased region" description="Low complexity" evidence="1">
    <location>
        <begin position="762"/>
        <end position="772"/>
    </location>
</feature>
<name>A0A7R8W580_9CRUS</name>